<evidence type="ECO:0000313" key="1">
    <source>
        <dbReference type="EMBL" id="TCN75718.1"/>
    </source>
</evidence>
<name>A0A4R2F057_9GAMM</name>
<organism evidence="1 2">
    <name type="scientific">Shewanella fodinae</name>
    <dbReference type="NCBI Taxonomy" id="552357"/>
    <lineage>
        <taxon>Bacteria</taxon>
        <taxon>Pseudomonadati</taxon>
        <taxon>Pseudomonadota</taxon>
        <taxon>Gammaproteobacteria</taxon>
        <taxon>Alteromonadales</taxon>
        <taxon>Shewanellaceae</taxon>
        <taxon>Shewanella</taxon>
    </lineage>
</organism>
<proteinExistence type="predicted"/>
<gene>
    <name evidence="1" type="ORF">EDC91_1671</name>
</gene>
<evidence type="ECO:0000313" key="2">
    <source>
        <dbReference type="Proteomes" id="UP000294832"/>
    </source>
</evidence>
<dbReference type="Proteomes" id="UP000294832">
    <property type="component" value="Unassembled WGS sequence"/>
</dbReference>
<sequence length="98" mass="11290">MHEYHRIKSNIAELLSKAGYKEDKPDTELDYCGSMHCIYASGEKRFMIQWDGEEGFGSVESWQGNNNWVMLEPIVPESTEQEFNNNLTALCQAVKEQL</sequence>
<comment type="caution">
    <text evidence="1">The sequence shown here is derived from an EMBL/GenBank/DDBJ whole genome shotgun (WGS) entry which is preliminary data.</text>
</comment>
<dbReference type="RefSeq" id="WP_133040726.1">
    <property type="nucleotide sequence ID" value="NZ_SLWF01000067.1"/>
</dbReference>
<keyword evidence="2" id="KW-1185">Reference proteome</keyword>
<dbReference type="AlphaFoldDB" id="A0A4R2F057"/>
<protein>
    <submittedName>
        <fullName evidence="1">Uncharacterized protein</fullName>
    </submittedName>
</protein>
<dbReference type="EMBL" id="SLWF01000067">
    <property type="protein sequence ID" value="TCN75718.1"/>
    <property type="molecule type" value="Genomic_DNA"/>
</dbReference>
<reference evidence="1 2" key="1">
    <citation type="submission" date="2019-03" db="EMBL/GenBank/DDBJ databases">
        <title>Freshwater and sediment microbial communities from various areas in North America, analyzing microbe dynamics in response to fracking.</title>
        <authorList>
            <person name="Lamendella R."/>
        </authorList>
    </citation>
    <scope>NUCLEOTIDE SEQUENCE [LARGE SCALE GENOMIC DNA]</scope>
    <source>
        <strain evidence="1 2">74A</strain>
    </source>
</reference>
<accession>A0A4R2F057</accession>
<dbReference type="OrthoDB" id="7064454at2"/>